<sequence length="364" mass="42015">MEKISPQLLIALYTDPQSALSLTSSQWQSVILVLRHHSLLARFRIVFEQCQILQLLPDYVQHHLSNSMKLAEKQRQQIFYEASKLKNSILLDDIPVVYLKGAAYTLSKLTAGNGRIYSDIDILVDKHNIASMTQKLFVSGWMGKDISPYDQKYYDNWMHEIPPLYHSSRGTNLDIHHNLVPIVSGRSPDISVFTKDVQTTDEGHDYLSPPALLLHSIAHLFFNEDYDNAFRDLIDMDLIIREKGDDEFWQRLLELAQQAGFLFEVKLALRYLTRIFATPLPIEVVQKLQLKNSWRLRLLDFTYSRALLPNHPLVECDFQGMANLTAFLLGHSRKMPVHVLAYHSAHKLYQHLTKLLLGLDPNKQ</sequence>
<comment type="caution">
    <text evidence="1">The sequence shown here is derived from an EMBL/GenBank/DDBJ whole genome shotgun (WGS) entry which is preliminary data.</text>
</comment>
<organism evidence="1 2">
    <name type="scientific">Neiella litorisoli</name>
    <dbReference type="NCBI Taxonomy" id="2771431"/>
    <lineage>
        <taxon>Bacteria</taxon>
        <taxon>Pseudomonadati</taxon>
        <taxon>Pseudomonadota</taxon>
        <taxon>Gammaproteobacteria</taxon>
        <taxon>Alteromonadales</taxon>
        <taxon>Echinimonadaceae</taxon>
        <taxon>Neiella</taxon>
    </lineage>
</organism>
<accession>A0A8J6UMC5</accession>
<gene>
    <name evidence="1" type="ORF">IC617_13895</name>
</gene>
<evidence type="ECO:0000313" key="2">
    <source>
        <dbReference type="Proteomes" id="UP000638014"/>
    </source>
</evidence>
<dbReference type="Proteomes" id="UP000638014">
    <property type="component" value="Unassembled WGS sequence"/>
</dbReference>
<name>A0A8J6UMC5_9GAMM</name>
<evidence type="ECO:0000313" key="1">
    <source>
        <dbReference type="EMBL" id="MBD1390525.1"/>
    </source>
</evidence>
<dbReference type="AlphaFoldDB" id="A0A8J6UMC5"/>
<keyword evidence="2" id="KW-1185">Reference proteome</keyword>
<reference evidence="1" key="1">
    <citation type="submission" date="2020-09" db="EMBL/GenBank/DDBJ databases">
        <title>A novel bacterium of genus Neiella, isolated from South China Sea.</title>
        <authorList>
            <person name="Huang H."/>
            <person name="Mo K."/>
            <person name="Hu Y."/>
        </authorList>
    </citation>
    <scope>NUCLEOTIDE SEQUENCE</scope>
    <source>
        <strain evidence="1">HB171785</strain>
    </source>
</reference>
<dbReference type="Pfam" id="PF14907">
    <property type="entry name" value="NTP_transf_5"/>
    <property type="match status" value="1"/>
</dbReference>
<dbReference type="RefSeq" id="WP_191145595.1">
    <property type="nucleotide sequence ID" value="NZ_JACXAF010000019.1"/>
</dbReference>
<dbReference type="InterPro" id="IPR039498">
    <property type="entry name" value="NTP_transf_5"/>
</dbReference>
<proteinExistence type="predicted"/>
<dbReference type="EMBL" id="JACXAF010000019">
    <property type="protein sequence ID" value="MBD1390525.1"/>
    <property type="molecule type" value="Genomic_DNA"/>
</dbReference>
<protein>
    <submittedName>
        <fullName evidence="1">Nucleotidyltransferase family protein</fullName>
    </submittedName>
</protein>